<organism evidence="8 9">
    <name type="scientific">Rosa chinensis</name>
    <name type="common">China rose</name>
    <dbReference type="NCBI Taxonomy" id="74649"/>
    <lineage>
        <taxon>Eukaryota</taxon>
        <taxon>Viridiplantae</taxon>
        <taxon>Streptophyta</taxon>
        <taxon>Embryophyta</taxon>
        <taxon>Tracheophyta</taxon>
        <taxon>Spermatophyta</taxon>
        <taxon>Magnoliopsida</taxon>
        <taxon>eudicotyledons</taxon>
        <taxon>Gunneridae</taxon>
        <taxon>Pentapetalae</taxon>
        <taxon>rosids</taxon>
        <taxon>fabids</taxon>
        <taxon>Rosales</taxon>
        <taxon>Rosaceae</taxon>
        <taxon>Rosoideae</taxon>
        <taxon>Rosoideae incertae sedis</taxon>
        <taxon>Rosa</taxon>
    </lineage>
</organism>
<proteinExistence type="predicted"/>
<gene>
    <name evidence="8" type="ORF">RchiOBHm_Chr6g0309431</name>
</gene>
<evidence type="ECO:0000256" key="6">
    <source>
        <dbReference type="SAM" id="MobiDB-lite"/>
    </source>
</evidence>
<evidence type="ECO:0000313" key="8">
    <source>
        <dbReference type="EMBL" id="PRQ27825.1"/>
    </source>
</evidence>
<feature type="domain" description="BHLH" evidence="7">
    <location>
        <begin position="293"/>
        <end position="342"/>
    </location>
</feature>
<keyword evidence="5" id="KW-0539">Nucleus</keyword>
<dbReference type="AlphaFoldDB" id="A0A2P6Q0X6"/>
<dbReference type="GO" id="GO:0046983">
    <property type="term" value="F:protein dimerization activity"/>
    <property type="evidence" value="ECO:0007669"/>
    <property type="project" value="InterPro"/>
</dbReference>
<dbReference type="Proteomes" id="UP000238479">
    <property type="component" value="Chromosome 6"/>
</dbReference>
<dbReference type="GO" id="GO:0000981">
    <property type="term" value="F:DNA-binding transcription factor activity, RNA polymerase II-specific"/>
    <property type="evidence" value="ECO:0007669"/>
    <property type="project" value="TreeGrafter"/>
</dbReference>
<dbReference type="Gene3D" id="4.10.280.10">
    <property type="entry name" value="Helix-loop-helix DNA-binding domain"/>
    <property type="match status" value="1"/>
</dbReference>
<feature type="region of interest" description="Disordered" evidence="6">
    <location>
        <begin position="188"/>
        <end position="305"/>
    </location>
</feature>
<reference evidence="8 9" key="1">
    <citation type="journal article" date="2018" name="Nat. Genet.">
        <title>The Rosa genome provides new insights in the design of modern roses.</title>
        <authorList>
            <person name="Bendahmane M."/>
        </authorList>
    </citation>
    <scope>NUCLEOTIDE SEQUENCE [LARGE SCALE GENOMIC DNA]</scope>
    <source>
        <strain evidence="9">cv. Old Blush</strain>
    </source>
</reference>
<evidence type="ECO:0000256" key="1">
    <source>
        <dbReference type="ARBA" id="ARBA00004123"/>
    </source>
</evidence>
<evidence type="ECO:0000259" key="7">
    <source>
        <dbReference type="PROSITE" id="PS50888"/>
    </source>
</evidence>
<dbReference type="EMBL" id="PDCK01000044">
    <property type="protein sequence ID" value="PRQ27825.1"/>
    <property type="molecule type" value="Genomic_DNA"/>
</dbReference>
<evidence type="ECO:0000256" key="3">
    <source>
        <dbReference type="ARBA" id="ARBA00023125"/>
    </source>
</evidence>
<comment type="caution">
    <text evidence="8">The sequence shown here is derived from an EMBL/GenBank/DDBJ whole genome shotgun (WGS) entry which is preliminary data.</text>
</comment>
<dbReference type="FunFam" id="4.10.280.10:FF:000022">
    <property type="entry name" value="Basic helix-loop-helix transcription factor"/>
    <property type="match status" value="1"/>
</dbReference>
<sequence length="378" mass="41894">MESLGVFAEGDQWECFSRLFSNEDQELDFTPHFLGQEGSFPFQHNEGFNFETPTTLFPNPEAGDEMGLNRFNQSFFHSLDSLSSNMHYLPQENNSGYSASSGIFTAILNPENYYFGGNSCHTPMSNDISTSVDVSMTGNTESNFGSFIPSFSDIGMEGAVCNTEYSGSGRMGFSDDSQPPKELQLKRMHDAAAEKSNTKDASESNPKKKPRLSKDKTKKSNARSKKGQKANSDLKVKDEDESNTGVDRQSSSSYNSSEDDNASQETNGAGEISDPKSSSALNLNGKTRANRGSATDPQSLYARKRRERINERLRVLQNLVPNGTKVDISTMLEEAVHYVKFLQLQIKLLSSDDMWMYAPIAYNGMDIGLDLHKMSPLL</sequence>
<dbReference type="PANTHER" id="PTHR16223">
    <property type="entry name" value="TRANSCRIPTION FACTOR BHLH83-RELATED"/>
    <property type="match status" value="1"/>
</dbReference>
<dbReference type="PROSITE" id="PS50888">
    <property type="entry name" value="BHLH"/>
    <property type="match status" value="1"/>
</dbReference>
<keyword evidence="3" id="KW-0238">DNA-binding</keyword>
<keyword evidence="4" id="KW-0804">Transcription</keyword>
<accession>A0A2P6Q0X6</accession>
<evidence type="ECO:0000256" key="2">
    <source>
        <dbReference type="ARBA" id="ARBA00023015"/>
    </source>
</evidence>
<dbReference type="OMA" id="EWDFSRM"/>
<dbReference type="InterPro" id="IPR011598">
    <property type="entry name" value="bHLH_dom"/>
</dbReference>
<dbReference type="GO" id="GO:0048766">
    <property type="term" value="P:root hair initiation"/>
    <property type="evidence" value="ECO:0007669"/>
    <property type="project" value="UniProtKB-ARBA"/>
</dbReference>
<feature type="compositionally biased region" description="Basic residues" evidence="6">
    <location>
        <begin position="207"/>
        <end position="228"/>
    </location>
</feature>
<dbReference type="PANTHER" id="PTHR16223:SF338">
    <property type="entry name" value="TRANSCRIPTION FACTOR RSL2"/>
    <property type="match status" value="1"/>
</dbReference>
<dbReference type="InterPro" id="IPR036638">
    <property type="entry name" value="HLH_DNA-bd_sf"/>
</dbReference>
<evidence type="ECO:0000256" key="5">
    <source>
        <dbReference type="ARBA" id="ARBA00023242"/>
    </source>
</evidence>
<evidence type="ECO:0000313" key="9">
    <source>
        <dbReference type="Proteomes" id="UP000238479"/>
    </source>
</evidence>
<protein>
    <submittedName>
        <fullName evidence="8">Putative transcription factor bHLH family</fullName>
    </submittedName>
</protein>
<comment type="subcellular location">
    <subcellularLocation>
        <location evidence="1">Nucleus</location>
    </subcellularLocation>
</comment>
<dbReference type="SUPFAM" id="SSF47459">
    <property type="entry name" value="HLH, helix-loop-helix DNA-binding domain"/>
    <property type="match status" value="1"/>
</dbReference>
<dbReference type="SMART" id="SM00353">
    <property type="entry name" value="HLH"/>
    <property type="match status" value="1"/>
</dbReference>
<dbReference type="GO" id="GO:0005634">
    <property type="term" value="C:nucleus"/>
    <property type="evidence" value="ECO:0007669"/>
    <property type="project" value="UniProtKB-SubCell"/>
</dbReference>
<dbReference type="GO" id="GO:0000978">
    <property type="term" value="F:RNA polymerase II cis-regulatory region sequence-specific DNA binding"/>
    <property type="evidence" value="ECO:0007669"/>
    <property type="project" value="TreeGrafter"/>
</dbReference>
<name>A0A2P6Q0X6_ROSCH</name>
<dbReference type="Pfam" id="PF00010">
    <property type="entry name" value="HLH"/>
    <property type="match status" value="1"/>
</dbReference>
<feature type="compositionally biased region" description="Polar residues" evidence="6">
    <location>
        <begin position="275"/>
        <end position="298"/>
    </location>
</feature>
<feature type="compositionally biased region" description="Basic and acidic residues" evidence="6">
    <location>
        <begin position="188"/>
        <end position="206"/>
    </location>
</feature>
<keyword evidence="9" id="KW-1185">Reference proteome</keyword>
<evidence type="ECO:0000256" key="4">
    <source>
        <dbReference type="ARBA" id="ARBA00023163"/>
    </source>
</evidence>
<dbReference type="Gramene" id="PRQ27825">
    <property type="protein sequence ID" value="PRQ27825"/>
    <property type="gene ID" value="RchiOBHm_Chr6g0309431"/>
</dbReference>
<dbReference type="InterPro" id="IPR045843">
    <property type="entry name" value="IND-like"/>
</dbReference>
<keyword evidence="2" id="KW-0805">Transcription regulation</keyword>
<dbReference type="CDD" id="cd11454">
    <property type="entry name" value="bHLH_AtIND_like"/>
    <property type="match status" value="1"/>
</dbReference>
<dbReference type="STRING" id="74649.A0A2P6Q0X6"/>